<dbReference type="InterPro" id="IPR010261">
    <property type="entry name" value="Tir_chaperone"/>
</dbReference>
<sequence length="136" mass="14919">MPDLIAFHRCVAELLQHLGFDAPELAADQEVLSLQLEQRFSLHFVYLDQDSWFMQADLGDALPSPGPAVLAQALRRNQLAIQAWQPVVSLDQDERLSCWLRLSCQGCDLPSMAAALDAVIVCAEELLSAVDGLVAC</sequence>
<keyword evidence="2" id="KW-1185">Reference proteome</keyword>
<evidence type="ECO:0000313" key="1">
    <source>
        <dbReference type="EMBL" id="AXT46234.1"/>
    </source>
</evidence>
<dbReference type="KEGG" id="crz:D1345_08595"/>
<gene>
    <name evidence="1" type="ORF">D1345_08595</name>
</gene>
<proteinExistence type="predicted"/>
<dbReference type="Proteomes" id="UP000259465">
    <property type="component" value="Chromosome"/>
</dbReference>
<dbReference type="SUPFAM" id="SSF69635">
    <property type="entry name" value="Type III secretory system chaperone-like"/>
    <property type="match status" value="1"/>
</dbReference>
<dbReference type="Gene3D" id="3.30.1460.10">
    <property type="match status" value="1"/>
</dbReference>
<accession>A0AAD0RR73</accession>
<dbReference type="RefSeq" id="WP_118267194.1">
    <property type="nucleotide sequence ID" value="NZ_CP031968.1"/>
</dbReference>
<dbReference type="AlphaFoldDB" id="A0AAD0RR73"/>
<dbReference type="GO" id="GO:0030254">
    <property type="term" value="P:protein secretion by the type III secretion system"/>
    <property type="evidence" value="ECO:0007669"/>
    <property type="project" value="InterPro"/>
</dbReference>
<organism evidence="1 2">
    <name type="scientific">Chromobacterium rhizoryzae</name>
    <dbReference type="NCBI Taxonomy" id="1778675"/>
    <lineage>
        <taxon>Bacteria</taxon>
        <taxon>Pseudomonadati</taxon>
        <taxon>Pseudomonadota</taxon>
        <taxon>Betaproteobacteria</taxon>
        <taxon>Neisseriales</taxon>
        <taxon>Chromobacteriaceae</taxon>
        <taxon>Chromobacterium</taxon>
    </lineage>
</organism>
<protein>
    <submittedName>
        <fullName evidence="1">Uncharacterized protein</fullName>
    </submittedName>
</protein>
<name>A0AAD0RR73_9NEIS</name>
<dbReference type="Pfam" id="PF05932">
    <property type="entry name" value="CesT"/>
    <property type="match status" value="1"/>
</dbReference>
<reference evidence="1 2" key="1">
    <citation type="submission" date="2018-08" db="EMBL/GenBank/DDBJ databases">
        <title>Complete genome sequence of JP2-74.</title>
        <authorList>
            <person name="Wu L."/>
        </authorList>
    </citation>
    <scope>NUCLEOTIDE SEQUENCE [LARGE SCALE GENOMIC DNA]</scope>
    <source>
        <strain evidence="1 2">JP2-74</strain>
    </source>
</reference>
<evidence type="ECO:0000313" key="2">
    <source>
        <dbReference type="Proteomes" id="UP000259465"/>
    </source>
</evidence>
<dbReference type="EMBL" id="CP031968">
    <property type="protein sequence ID" value="AXT46234.1"/>
    <property type="molecule type" value="Genomic_DNA"/>
</dbReference>